<name>A0A6G1D4A4_9ORYZ</name>
<feature type="non-terminal residue" evidence="3">
    <location>
        <position position="289"/>
    </location>
</feature>
<protein>
    <submittedName>
        <fullName evidence="3">Uncharacterized protein</fullName>
    </submittedName>
</protein>
<feature type="non-terminal residue" evidence="3">
    <location>
        <position position="1"/>
    </location>
</feature>
<sequence>KRANIDLKETAPLEEPAPAKPAPASTPAEPVAILVPETEVVPTAGPLVPPDQGAVTEVAAPAPESTPAAEAVAGAPESTLEATGDAGVGARTLSPSWSSSSLLPPEIPNLPQIEAPPCKFPWTFTWTAPDGTAKRFKLDEAAARRERKSLLRAAITGSQGVRKLVDRNEEMTEILIEMAPYLAELEQLRALKAVMKEGHAGREAWLKDAVTQLKDETWAQAEKIRELKTRTERETQLKEAEEAKAELEKVKADLTQANVELEREKAELKKATIKLGEEKARLQVGGRLR</sequence>
<feature type="region of interest" description="Disordered" evidence="2">
    <location>
        <begin position="1"/>
        <end position="101"/>
    </location>
</feature>
<dbReference type="Proteomes" id="UP000479710">
    <property type="component" value="Unassembled WGS sequence"/>
</dbReference>
<feature type="compositionally biased region" description="Basic and acidic residues" evidence="2">
    <location>
        <begin position="1"/>
        <end position="11"/>
    </location>
</feature>
<feature type="compositionally biased region" description="Low complexity" evidence="2">
    <location>
        <begin position="56"/>
        <end position="73"/>
    </location>
</feature>
<accession>A0A6G1D4A4</accession>
<feature type="coiled-coil region" evidence="1">
    <location>
        <begin position="224"/>
        <end position="281"/>
    </location>
</feature>
<keyword evidence="1" id="KW-0175">Coiled coil</keyword>
<reference evidence="3 4" key="1">
    <citation type="submission" date="2019-11" db="EMBL/GenBank/DDBJ databases">
        <title>Whole genome sequence of Oryza granulata.</title>
        <authorList>
            <person name="Li W."/>
        </authorList>
    </citation>
    <scope>NUCLEOTIDE SEQUENCE [LARGE SCALE GENOMIC DNA]</scope>
    <source>
        <strain evidence="4">cv. Menghai</strain>
        <tissue evidence="3">Leaf</tissue>
    </source>
</reference>
<evidence type="ECO:0000256" key="2">
    <source>
        <dbReference type="SAM" id="MobiDB-lite"/>
    </source>
</evidence>
<proteinExistence type="predicted"/>
<dbReference type="EMBL" id="SPHZ02000007">
    <property type="protein sequence ID" value="KAF0907197.1"/>
    <property type="molecule type" value="Genomic_DNA"/>
</dbReference>
<keyword evidence="4" id="KW-1185">Reference proteome</keyword>
<evidence type="ECO:0000313" key="4">
    <source>
        <dbReference type="Proteomes" id="UP000479710"/>
    </source>
</evidence>
<organism evidence="3 4">
    <name type="scientific">Oryza meyeriana var. granulata</name>
    <dbReference type="NCBI Taxonomy" id="110450"/>
    <lineage>
        <taxon>Eukaryota</taxon>
        <taxon>Viridiplantae</taxon>
        <taxon>Streptophyta</taxon>
        <taxon>Embryophyta</taxon>
        <taxon>Tracheophyta</taxon>
        <taxon>Spermatophyta</taxon>
        <taxon>Magnoliopsida</taxon>
        <taxon>Liliopsida</taxon>
        <taxon>Poales</taxon>
        <taxon>Poaceae</taxon>
        <taxon>BOP clade</taxon>
        <taxon>Oryzoideae</taxon>
        <taxon>Oryzeae</taxon>
        <taxon>Oryzinae</taxon>
        <taxon>Oryza</taxon>
        <taxon>Oryza meyeriana</taxon>
    </lineage>
</organism>
<evidence type="ECO:0000256" key="1">
    <source>
        <dbReference type="SAM" id="Coils"/>
    </source>
</evidence>
<gene>
    <name evidence="3" type="ORF">E2562_015706</name>
</gene>
<evidence type="ECO:0000313" key="3">
    <source>
        <dbReference type="EMBL" id="KAF0907197.1"/>
    </source>
</evidence>
<comment type="caution">
    <text evidence="3">The sequence shown here is derived from an EMBL/GenBank/DDBJ whole genome shotgun (WGS) entry which is preliminary data.</text>
</comment>
<dbReference type="AlphaFoldDB" id="A0A6G1D4A4"/>